<dbReference type="RefSeq" id="WP_024980869.1">
    <property type="nucleotide sequence ID" value="NZ_CBCRUM010000013.1"/>
</dbReference>
<keyword evidence="1" id="KW-0805">Transcription regulation</keyword>
<dbReference type="CDD" id="cd06170">
    <property type="entry name" value="LuxR_C_like"/>
    <property type="match status" value="1"/>
</dbReference>
<dbReference type="InterPro" id="IPR000792">
    <property type="entry name" value="Tscrpt_reg_LuxR_C"/>
</dbReference>
<evidence type="ECO:0000256" key="1">
    <source>
        <dbReference type="ARBA" id="ARBA00023015"/>
    </source>
</evidence>
<keyword evidence="2" id="KW-0238">DNA-binding</keyword>
<dbReference type="Gene3D" id="3.30.450.20">
    <property type="entry name" value="PAS domain"/>
    <property type="match status" value="1"/>
</dbReference>
<dbReference type="PRINTS" id="PR00038">
    <property type="entry name" value="HTHLUXR"/>
</dbReference>
<dbReference type="Pfam" id="PF00196">
    <property type="entry name" value="GerE"/>
    <property type="match status" value="1"/>
</dbReference>
<reference evidence="6" key="1">
    <citation type="submission" date="2016-10" db="EMBL/GenBank/DDBJ databases">
        <authorList>
            <person name="Varghese N."/>
            <person name="Submissions S."/>
        </authorList>
    </citation>
    <scope>NUCLEOTIDE SEQUENCE [LARGE SCALE GENOMIC DNA]</scope>
    <source>
        <strain evidence="6">DSM 4002</strain>
    </source>
</reference>
<evidence type="ECO:0000259" key="4">
    <source>
        <dbReference type="PROSITE" id="PS50043"/>
    </source>
</evidence>
<dbReference type="PROSITE" id="PS50043">
    <property type="entry name" value="HTH_LUXR_2"/>
    <property type="match status" value="1"/>
</dbReference>
<evidence type="ECO:0000313" key="5">
    <source>
        <dbReference type="EMBL" id="SFN15903.1"/>
    </source>
</evidence>
<organism evidence="5 6">
    <name type="scientific">Flavobacterium succinicans</name>
    <dbReference type="NCBI Taxonomy" id="29536"/>
    <lineage>
        <taxon>Bacteria</taxon>
        <taxon>Pseudomonadati</taxon>
        <taxon>Bacteroidota</taxon>
        <taxon>Flavobacteriia</taxon>
        <taxon>Flavobacteriales</taxon>
        <taxon>Flavobacteriaceae</taxon>
        <taxon>Flavobacterium</taxon>
    </lineage>
</organism>
<dbReference type="PANTHER" id="PTHR44688:SF16">
    <property type="entry name" value="DNA-BINDING TRANSCRIPTIONAL ACTIVATOR DEVR_DOSR"/>
    <property type="match status" value="1"/>
</dbReference>
<dbReference type="GO" id="GO:0006355">
    <property type="term" value="P:regulation of DNA-templated transcription"/>
    <property type="evidence" value="ECO:0007669"/>
    <property type="project" value="InterPro"/>
</dbReference>
<feature type="domain" description="HTH luxR-type" evidence="4">
    <location>
        <begin position="185"/>
        <end position="250"/>
    </location>
</feature>
<dbReference type="GO" id="GO:0003677">
    <property type="term" value="F:DNA binding"/>
    <property type="evidence" value="ECO:0007669"/>
    <property type="project" value="UniProtKB-KW"/>
</dbReference>
<evidence type="ECO:0000256" key="2">
    <source>
        <dbReference type="ARBA" id="ARBA00023125"/>
    </source>
</evidence>
<dbReference type="PANTHER" id="PTHR44688">
    <property type="entry name" value="DNA-BINDING TRANSCRIPTIONAL ACTIVATOR DEVR_DOSR"/>
    <property type="match status" value="1"/>
</dbReference>
<proteinExistence type="predicted"/>
<sequence>MKNENKKKLNSEFSSLHGSKEACSDNLEHYRNIASQYAEIENAIAILSDLNTNRSYMYFGKFAKELNIEHSDTSSQIDSIWEDQILILLHPDDLKKKYLHELRFFHHFTKLPKKIRFDHYLISKIRMQNHFRNYIPVVHRMFYIADTNNNTLRFALCLYNPMVIDFSGKCYIVNSKNGQKVDLDSNSDTNILTKREKEILNLIDKGMMSKSISESLCISINTVNRHRQEILKKLQVKNSIEACRIAKDLHLM</sequence>
<gene>
    <name evidence="5" type="ORF">SAMN05444143_10757</name>
</gene>
<keyword evidence="3" id="KW-0804">Transcription</keyword>
<dbReference type="EMBL" id="FOUT01000007">
    <property type="protein sequence ID" value="SFN15903.1"/>
    <property type="molecule type" value="Genomic_DNA"/>
</dbReference>
<dbReference type="Proteomes" id="UP000182961">
    <property type="component" value="Unassembled WGS sequence"/>
</dbReference>
<protein>
    <submittedName>
        <fullName evidence="5">Regulatory protein, luxR family</fullName>
    </submittedName>
</protein>
<evidence type="ECO:0000313" key="6">
    <source>
        <dbReference type="Proteomes" id="UP000182961"/>
    </source>
</evidence>
<evidence type="ECO:0000256" key="3">
    <source>
        <dbReference type="ARBA" id="ARBA00023163"/>
    </source>
</evidence>
<dbReference type="AlphaFoldDB" id="A0A1I4WRX0"/>
<name>A0A1I4WRX0_9FLAO</name>
<dbReference type="SMART" id="SM00421">
    <property type="entry name" value="HTH_LUXR"/>
    <property type="match status" value="1"/>
</dbReference>
<dbReference type="InterPro" id="IPR016032">
    <property type="entry name" value="Sig_transdc_resp-reg_C-effctor"/>
</dbReference>
<dbReference type="Gene3D" id="1.10.10.10">
    <property type="entry name" value="Winged helix-like DNA-binding domain superfamily/Winged helix DNA-binding domain"/>
    <property type="match status" value="1"/>
</dbReference>
<dbReference type="SUPFAM" id="SSF46894">
    <property type="entry name" value="C-terminal effector domain of the bipartite response regulators"/>
    <property type="match status" value="1"/>
</dbReference>
<keyword evidence="6" id="KW-1185">Reference proteome</keyword>
<accession>A0A1I4WRX0</accession>
<dbReference type="eggNOG" id="COG2197">
    <property type="taxonomic scope" value="Bacteria"/>
</dbReference>
<dbReference type="InterPro" id="IPR036388">
    <property type="entry name" value="WH-like_DNA-bd_sf"/>
</dbReference>